<dbReference type="SUPFAM" id="SSF52799">
    <property type="entry name" value="(Phosphotyrosine protein) phosphatases II"/>
    <property type="match status" value="1"/>
</dbReference>
<evidence type="ECO:0000259" key="2">
    <source>
        <dbReference type="PROSITE" id="PS50056"/>
    </source>
</evidence>
<reference evidence="3 4" key="1">
    <citation type="submission" date="2016-11" db="EMBL/GenBank/DDBJ databases">
        <authorList>
            <person name="Jaros S."/>
            <person name="Januszkiewicz K."/>
            <person name="Wedrychowicz H."/>
        </authorList>
    </citation>
    <scope>NUCLEOTIDE SEQUENCE [LARGE SCALE GENOMIC DNA]</scope>
    <source>
        <strain evidence="3 4">DSM 43832</strain>
    </source>
</reference>
<feature type="domain" description="Tyrosine specific protein phosphatases" evidence="2">
    <location>
        <begin position="148"/>
        <end position="242"/>
    </location>
</feature>
<dbReference type="PANTHER" id="PTHR31126">
    <property type="entry name" value="TYROSINE-PROTEIN PHOSPHATASE"/>
    <property type="match status" value="1"/>
</dbReference>
<dbReference type="InterPro" id="IPR016130">
    <property type="entry name" value="Tyr_Pase_AS"/>
</dbReference>
<dbReference type="InterPro" id="IPR029021">
    <property type="entry name" value="Prot-tyrosine_phosphatase-like"/>
</dbReference>
<dbReference type="PROSITE" id="PS50056">
    <property type="entry name" value="TYR_PHOSPHATASE_2"/>
    <property type="match status" value="1"/>
</dbReference>
<sequence length="272" mass="28978">MTSLSRRTRLDRSRSPGVHLLGASGVTFVAVNEGVTLSVPHRRITVGATANLRDIGDYPAGSTRTQWGRLFRSDAPRTVDGLTALGLRTVIDLRDDAELDAQPTGLHAIVPAVLHRPLRPRPLVTADVLGAPDRLAELYIGMLRHRGPQLARIVTDLARPGALPALVHCAAGKDRTGVVVALVLSAIGVPDDVVVADYALTGDHLTPAFFATLPAASAATDEGVETLRGARPESMAAMLRFLADEHRGARAYLIRHGTPAEAIEHLRTALTH</sequence>
<dbReference type="PANTHER" id="PTHR31126:SF1">
    <property type="entry name" value="TYROSINE SPECIFIC PROTEIN PHOSPHATASES DOMAIN-CONTAINING PROTEIN"/>
    <property type="match status" value="1"/>
</dbReference>
<dbReference type="EMBL" id="FRAP01000002">
    <property type="protein sequence ID" value="SHK02539.1"/>
    <property type="molecule type" value="Genomic_DNA"/>
</dbReference>
<evidence type="ECO:0000256" key="1">
    <source>
        <dbReference type="ARBA" id="ARBA00009580"/>
    </source>
</evidence>
<proteinExistence type="inferred from homology"/>
<dbReference type="PROSITE" id="PS00383">
    <property type="entry name" value="TYR_PHOSPHATASE_1"/>
    <property type="match status" value="1"/>
</dbReference>
<evidence type="ECO:0000313" key="4">
    <source>
        <dbReference type="Proteomes" id="UP000184363"/>
    </source>
</evidence>
<dbReference type="Pfam" id="PF13350">
    <property type="entry name" value="Y_phosphatase3"/>
    <property type="match status" value="1"/>
</dbReference>
<dbReference type="InterPro" id="IPR000387">
    <property type="entry name" value="Tyr_Pase_dom"/>
</dbReference>
<dbReference type="InterPro" id="IPR026893">
    <property type="entry name" value="Tyr/Ser_Pase_IphP-type"/>
</dbReference>
<dbReference type="Proteomes" id="UP000184363">
    <property type="component" value="Unassembled WGS sequence"/>
</dbReference>
<gene>
    <name evidence="3" type="ORF">SAMN05443637_10229</name>
</gene>
<dbReference type="AlphaFoldDB" id="A0A1M6P3J2"/>
<keyword evidence="4" id="KW-1185">Reference proteome</keyword>
<dbReference type="GO" id="GO:0004721">
    <property type="term" value="F:phosphoprotein phosphatase activity"/>
    <property type="evidence" value="ECO:0007669"/>
    <property type="project" value="InterPro"/>
</dbReference>
<dbReference type="STRING" id="1848.SAMN05443637_10229"/>
<name>A0A1M6P3J2_PSETH</name>
<comment type="similarity">
    <text evidence="1">Belongs to the protein-tyrosine phosphatase family.</text>
</comment>
<organism evidence="3 4">
    <name type="scientific">Pseudonocardia thermophila</name>
    <dbReference type="NCBI Taxonomy" id="1848"/>
    <lineage>
        <taxon>Bacteria</taxon>
        <taxon>Bacillati</taxon>
        <taxon>Actinomycetota</taxon>
        <taxon>Actinomycetes</taxon>
        <taxon>Pseudonocardiales</taxon>
        <taxon>Pseudonocardiaceae</taxon>
        <taxon>Pseudonocardia</taxon>
    </lineage>
</organism>
<protein>
    <submittedName>
        <fullName evidence="3">Protein-tyrosine phosphatase</fullName>
    </submittedName>
</protein>
<dbReference type="Gene3D" id="3.90.190.10">
    <property type="entry name" value="Protein tyrosine phosphatase superfamily"/>
    <property type="match status" value="1"/>
</dbReference>
<evidence type="ECO:0000313" key="3">
    <source>
        <dbReference type="EMBL" id="SHK02539.1"/>
    </source>
</evidence>
<accession>A0A1M6P3J2</accession>